<dbReference type="EMBL" id="SRLO01000171">
    <property type="protein sequence ID" value="TNN69804.1"/>
    <property type="molecule type" value="Genomic_DNA"/>
</dbReference>
<evidence type="ECO:0000256" key="2">
    <source>
        <dbReference type="SAM" id="Phobius"/>
    </source>
</evidence>
<feature type="transmembrane region" description="Helical" evidence="2">
    <location>
        <begin position="31"/>
        <end position="50"/>
    </location>
</feature>
<dbReference type="AlphaFoldDB" id="A0A4Z2HXQ6"/>
<evidence type="ECO:0000256" key="1">
    <source>
        <dbReference type="SAM" id="MobiDB-lite"/>
    </source>
</evidence>
<gene>
    <name evidence="3" type="ORF">EYF80_020036</name>
</gene>
<feature type="region of interest" description="Disordered" evidence="1">
    <location>
        <begin position="71"/>
        <end position="101"/>
    </location>
</feature>
<evidence type="ECO:0000313" key="4">
    <source>
        <dbReference type="Proteomes" id="UP000314294"/>
    </source>
</evidence>
<comment type="caution">
    <text evidence="3">The sequence shown here is derived from an EMBL/GenBank/DDBJ whole genome shotgun (WGS) entry which is preliminary data.</text>
</comment>
<dbReference type="Proteomes" id="UP000314294">
    <property type="component" value="Unassembled WGS sequence"/>
</dbReference>
<keyword evidence="2" id="KW-0472">Membrane</keyword>
<name>A0A4Z2HXQ6_9TELE</name>
<keyword evidence="4" id="KW-1185">Reference proteome</keyword>
<evidence type="ECO:0000313" key="3">
    <source>
        <dbReference type="EMBL" id="TNN69804.1"/>
    </source>
</evidence>
<keyword evidence="2" id="KW-0812">Transmembrane</keyword>
<reference evidence="3 4" key="1">
    <citation type="submission" date="2019-03" db="EMBL/GenBank/DDBJ databases">
        <title>First draft genome of Liparis tanakae, snailfish: a comprehensive survey of snailfish specific genes.</title>
        <authorList>
            <person name="Kim W."/>
            <person name="Song I."/>
            <person name="Jeong J.-H."/>
            <person name="Kim D."/>
            <person name="Kim S."/>
            <person name="Ryu S."/>
            <person name="Song J.Y."/>
            <person name="Lee S.K."/>
        </authorList>
    </citation>
    <scope>NUCLEOTIDE SEQUENCE [LARGE SCALE GENOMIC DNA]</scope>
    <source>
        <tissue evidence="3">Muscle</tissue>
    </source>
</reference>
<proteinExistence type="predicted"/>
<protein>
    <submittedName>
        <fullName evidence="3">Uncharacterized protein</fullName>
    </submittedName>
</protein>
<accession>A0A4Z2HXQ6</accession>
<organism evidence="3 4">
    <name type="scientific">Liparis tanakae</name>
    <name type="common">Tanaka's snailfish</name>
    <dbReference type="NCBI Taxonomy" id="230148"/>
    <lineage>
        <taxon>Eukaryota</taxon>
        <taxon>Metazoa</taxon>
        <taxon>Chordata</taxon>
        <taxon>Craniata</taxon>
        <taxon>Vertebrata</taxon>
        <taxon>Euteleostomi</taxon>
        <taxon>Actinopterygii</taxon>
        <taxon>Neopterygii</taxon>
        <taxon>Teleostei</taxon>
        <taxon>Neoteleostei</taxon>
        <taxon>Acanthomorphata</taxon>
        <taxon>Eupercaria</taxon>
        <taxon>Perciformes</taxon>
        <taxon>Cottioidei</taxon>
        <taxon>Cottales</taxon>
        <taxon>Liparidae</taxon>
        <taxon>Liparis</taxon>
    </lineage>
</organism>
<keyword evidence="2" id="KW-1133">Transmembrane helix</keyword>
<sequence length="233" mass="25967">MPVCFPVDSLSEMCRGVKEPKLRAMMATVRNLALAWFTTLGLLALCLLWSPLPLFRLWSVQAMDTCMAELRSRERSPRRRGKVQMGQTERRGRPPGTPGSFYKGVSNGGCFVFFVTKPSSVTNPNMFRYQLVSISLISAALCLCWADCCPEEELRLASWQRWAFAPPKEPTDCLRCEWCCWCPPPPRPPPLLRAASMAPEVAPSLPSRAEFRGAKGKSIVALFSSSCGSTNRQ</sequence>